<keyword evidence="3" id="KW-1185">Reference proteome</keyword>
<dbReference type="PROSITE" id="PS50263">
    <property type="entry name" value="CN_HYDROLASE"/>
    <property type="match status" value="1"/>
</dbReference>
<dbReference type="RefSeq" id="WP_039636435.1">
    <property type="nucleotide sequence ID" value="NZ_AYSO01000020.1"/>
</dbReference>
<name>A0A0C1QU68_9CLOT</name>
<gene>
    <name evidence="2" type="ORF">U732_532</name>
</gene>
<comment type="caution">
    <text evidence="2">The sequence shown here is derived from an EMBL/GenBank/DDBJ whole genome shotgun (WGS) entry which is preliminary data.</text>
</comment>
<evidence type="ECO:0000313" key="2">
    <source>
        <dbReference type="EMBL" id="KIE44547.1"/>
    </source>
</evidence>
<dbReference type="Gene3D" id="3.60.110.10">
    <property type="entry name" value="Carbon-nitrogen hydrolase"/>
    <property type="match status" value="1"/>
</dbReference>
<dbReference type="GO" id="GO:0106008">
    <property type="term" value="F:2-oxoglutaramate amidase activity"/>
    <property type="evidence" value="ECO:0007669"/>
    <property type="project" value="TreeGrafter"/>
</dbReference>
<dbReference type="EMBL" id="AYSO01000020">
    <property type="protein sequence ID" value="KIE44547.1"/>
    <property type="molecule type" value="Genomic_DNA"/>
</dbReference>
<dbReference type="InterPro" id="IPR052737">
    <property type="entry name" value="Omega-amidase_YafV"/>
</dbReference>
<keyword evidence="2" id="KW-0378">Hydrolase</keyword>
<dbReference type="OrthoDB" id="9811121at2"/>
<proteinExistence type="predicted"/>
<reference evidence="2 3" key="1">
    <citation type="journal article" date="2015" name="Infect. Genet. Evol.">
        <title>Genomic sequences of six botulinum neurotoxin-producing strains representing three clostridial species illustrate the mobility and diversity of botulinum neurotoxin genes.</title>
        <authorList>
            <person name="Smith T.J."/>
            <person name="Hill K.K."/>
            <person name="Xie G."/>
            <person name="Foley B.T."/>
            <person name="Williamson C.H."/>
            <person name="Foster J.T."/>
            <person name="Johnson S.L."/>
            <person name="Chertkov O."/>
            <person name="Teshima H."/>
            <person name="Gibbons H.S."/>
            <person name="Johnsky L.A."/>
            <person name="Karavis M.A."/>
            <person name="Smith L.A."/>
        </authorList>
    </citation>
    <scope>NUCLEOTIDE SEQUENCE [LARGE SCALE GENOMIC DNA]</scope>
    <source>
        <strain evidence="2 3">CDC 2741</strain>
    </source>
</reference>
<feature type="domain" description="CN hydrolase" evidence="1">
    <location>
        <begin position="1"/>
        <end position="237"/>
    </location>
</feature>
<dbReference type="InterPro" id="IPR036526">
    <property type="entry name" value="C-N_Hydrolase_sf"/>
</dbReference>
<organism evidence="2 3">
    <name type="scientific">Clostridium argentinense CDC 2741</name>
    <dbReference type="NCBI Taxonomy" id="1418104"/>
    <lineage>
        <taxon>Bacteria</taxon>
        <taxon>Bacillati</taxon>
        <taxon>Bacillota</taxon>
        <taxon>Clostridia</taxon>
        <taxon>Eubacteriales</taxon>
        <taxon>Clostridiaceae</taxon>
        <taxon>Clostridium</taxon>
    </lineage>
</organism>
<dbReference type="AlphaFoldDB" id="A0A0C1QU68"/>
<sequence>MRLALAQIDMAWEEKEKNLRLCETFIAEGKIKSVDLILFPEMTLTGFSMNTEKLGEDDNLSMDKMKLFAKRYNISIGFGHIEKVLLDNKVMGKNIYSIISNNGEVLTSYSKIHPFSFGEESFHYISGEKINTCNINDITITPFICYDLRFPEIFQIASKNSHLITVAANWPESRIEHFKILLKARAIENQCYIAGINRVGEGNELIYNGCSMIVDPLGRELCNLKDAEGLLIGEIDEKLVNEVRENFKLKSDRKEELYYKLFKDTVKD</sequence>
<dbReference type="Pfam" id="PF00795">
    <property type="entry name" value="CN_hydrolase"/>
    <property type="match status" value="1"/>
</dbReference>
<dbReference type="PANTHER" id="PTHR47799:SF1">
    <property type="entry name" value="OMEGA-AMIDASE YAFV"/>
    <property type="match status" value="1"/>
</dbReference>
<dbReference type="Proteomes" id="UP000031366">
    <property type="component" value="Unassembled WGS sequence"/>
</dbReference>
<accession>A0A0C1QU68</accession>
<dbReference type="GO" id="GO:0050152">
    <property type="term" value="F:omega-amidase activity"/>
    <property type="evidence" value="ECO:0007669"/>
    <property type="project" value="TreeGrafter"/>
</dbReference>
<evidence type="ECO:0000313" key="3">
    <source>
        <dbReference type="Proteomes" id="UP000031366"/>
    </source>
</evidence>
<dbReference type="PANTHER" id="PTHR47799">
    <property type="entry name" value="OMEGA-AMIDASE YAFV"/>
    <property type="match status" value="1"/>
</dbReference>
<dbReference type="STRING" id="29341.RSJ17_05475"/>
<protein>
    <submittedName>
        <fullName evidence="2">Carbon-nitrogen hydrolase family protein</fullName>
    </submittedName>
</protein>
<dbReference type="SUPFAM" id="SSF56317">
    <property type="entry name" value="Carbon-nitrogen hydrolase"/>
    <property type="match status" value="1"/>
</dbReference>
<evidence type="ECO:0000259" key="1">
    <source>
        <dbReference type="PROSITE" id="PS50263"/>
    </source>
</evidence>
<dbReference type="InterPro" id="IPR003010">
    <property type="entry name" value="C-N_Hydrolase"/>
</dbReference>